<evidence type="ECO:0000256" key="5">
    <source>
        <dbReference type="RuleBase" id="RU000682"/>
    </source>
</evidence>
<evidence type="ECO:0000313" key="7">
    <source>
        <dbReference type="EMBL" id="CAF4479711.1"/>
    </source>
</evidence>
<reference evidence="7" key="1">
    <citation type="submission" date="2021-02" db="EMBL/GenBank/DDBJ databases">
        <authorList>
            <person name="Nowell W R."/>
        </authorList>
    </citation>
    <scope>NUCLEOTIDE SEQUENCE</scope>
</reference>
<dbReference type="InterPro" id="IPR017970">
    <property type="entry name" value="Homeobox_CS"/>
</dbReference>
<comment type="caution">
    <text evidence="7">The sequence shown here is derived from an EMBL/GenBank/DDBJ whole genome shotgun (WGS) entry which is preliminary data.</text>
</comment>
<sequence>EREYLRNSMNLTARQVKIWFQNHRYHTKHPRLEKGALK</sequence>
<dbReference type="Pfam" id="PF00046">
    <property type="entry name" value="Homeodomain"/>
    <property type="match status" value="1"/>
</dbReference>
<evidence type="ECO:0000256" key="1">
    <source>
        <dbReference type="ARBA" id="ARBA00023125"/>
    </source>
</evidence>
<evidence type="ECO:0000256" key="4">
    <source>
        <dbReference type="PROSITE-ProRule" id="PRU00108"/>
    </source>
</evidence>
<feature type="domain" description="Homeobox" evidence="6">
    <location>
        <begin position="1"/>
        <end position="30"/>
    </location>
</feature>
<feature type="non-terminal residue" evidence="7">
    <location>
        <position position="1"/>
    </location>
</feature>
<evidence type="ECO:0000256" key="3">
    <source>
        <dbReference type="ARBA" id="ARBA00023242"/>
    </source>
</evidence>
<dbReference type="InterPro" id="IPR009057">
    <property type="entry name" value="Homeodomain-like_sf"/>
</dbReference>
<comment type="subcellular location">
    <subcellularLocation>
        <location evidence="4 5">Nucleus</location>
    </subcellularLocation>
</comment>
<dbReference type="GO" id="GO:0000981">
    <property type="term" value="F:DNA-binding transcription factor activity, RNA polymerase II-specific"/>
    <property type="evidence" value="ECO:0007669"/>
    <property type="project" value="InterPro"/>
</dbReference>
<dbReference type="AlphaFoldDB" id="A0A820U1C4"/>
<organism evidence="7 8">
    <name type="scientific">Rotaria magnacalcarata</name>
    <dbReference type="NCBI Taxonomy" id="392030"/>
    <lineage>
        <taxon>Eukaryota</taxon>
        <taxon>Metazoa</taxon>
        <taxon>Spiralia</taxon>
        <taxon>Gnathifera</taxon>
        <taxon>Rotifera</taxon>
        <taxon>Eurotatoria</taxon>
        <taxon>Bdelloidea</taxon>
        <taxon>Philodinida</taxon>
        <taxon>Philodinidae</taxon>
        <taxon>Rotaria</taxon>
    </lineage>
</organism>
<dbReference type="SUPFAM" id="SSF46689">
    <property type="entry name" value="Homeodomain-like"/>
    <property type="match status" value="1"/>
</dbReference>
<dbReference type="EMBL" id="CAJOBG010050370">
    <property type="protein sequence ID" value="CAF4479711.1"/>
    <property type="molecule type" value="Genomic_DNA"/>
</dbReference>
<dbReference type="PROSITE" id="PS50071">
    <property type="entry name" value="HOMEOBOX_2"/>
    <property type="match status" value="1"/>
</dbReference>
<keyword evidence="2 4" id="KW-0371">Homeobox</keyword>
<feature type="DNA-binding region" description="Homeobox" evidence="4">
    <location>
        <begin position="3"/>
        <end position="31"/>
    </location>
</feature>
<keyword evidence="1 4" id="KW-0238">DNA-binding</keyword>
<accession>A0A820U1C4</accession>
<evidence type="ECO:0000256" key="2">
    <source>
        <dbReference type="ARBA" id="ARBA00023155"/>
    </source>
</evidence>
<dbReference type="CDD" id="cd00086">
    <property type="entry name" value="homeodomain"/>
    <property type="match status" value="1"/>
</dbReference>
<name>A0A820U1C4_9BILA</name>
<keyword evidence="3 4" id="KW-0539">Nucleus</keyword>
<dbReference type="GO" id="GO:0003677">
    <property type="term" value="F:DNA binding"/>
    <property type="evidence" value="ECO:0007669"/>
    <property type="project" value="UniProtKB-UniRule"/>
</dbReference>
<dbReference type="PROSITE" id="PS00027">
    <property type="entry name" value="HOMEOBOX_1"/>
    <property type="match status" value="1"/>
</dbReference>
<gene>
    <name evidence="7" type="ORF">OVN521_LOCUS39536</name>
</gene>
<dbReference type="GO" id="GO:0005634">
    <property type="term" value="C:nucleus"/>
    <property type="evidence" value="ECO:0007669"/>
    <property type="project" value="UniProtKB-SubCell"/>
</dbReference>
<dbReference type="InterPro" id="IPR001356">
    <property type="entry name" value="HD"/>
</dbReference>
<proteinExistence type="predicted"/>
<dbReference type="Gene3D" id="1.10.10.60">
    <property type="entry name" value="Homeodomain-like"/>
    <property type="match status" value="1"/>
</dbReference>
<protein>
    <recommendedName>
        <fullName evidence="6">Homeobox domain-containing protein</fullName>
    </recommendedName>
</protein>
<dbReference type="Proteomes" id="UP000663866">
    <property type="component" value="Unassembled WGS sequence"/>
</dbReference>
<evidence type="ECO:0000259" key="6">
    <source>
        <dbReference type="PROSITE" id="PS50071"/>
    </source>
</evidence>
<keyword evidence="8" id="KW-1185">Reference proteome</keyword>
<evidence type="ECO:0000313" key="8">
    <source>
        <dbReference type="Proteomes" id="UP000663866"/>
    </source>
</evidence>